<protein>
    <submittedName>
        <fullName evidence="1">Uncharacterized protein</fullName>
    </submittedName>
</protein>
<accession>E6X211</accession>
<proteinExistence type="predicted"/>
<name>E6X211_NITSE</name>
<dbReference type="STRING" id="749222.Nitsa_1835"/>
<dbReference type="KEGG" id="nsa:Nitsa_1835"/>
<organism evidence="1 2">
    <name type="scientific">Nitratifractor salsuginis (strain DSM 16511 / JCM 12458 / E9I37-1)</name>
    <dbReference type="NCBI Taxonomy" id="749222"/>
    <lineage>
        <taxon>Bacteria</taxon>
        <taxon>Pseudomonadati</taxon>
        <taxon>Campylobacterota</taxon>
        <taxon>Epsilonproteobacteria</taxon>
        <taxon>Campylobacterales</taxon>
        <taxon>Sulfurovaceae</taxon>
        <taxon>Nitratifractor</taxon>
    </lineage>
</organism>
<dbReference type="HOGENOM" id="CLU_3330717_0_0_7"/>
<reference evidence="1 2" key="1">
    <citation type="journal article" date="2011" name="Stand. Genomic Sci.">
        <title>Complete genome sequence of Nitratifractor salsuginis type strain (E9I37-1).</title>
        <authorList>
            <person name="Anderson I."/>
            <person name="Sikorski J."/>
            <person name="Zeytun A."/>
            <person name="Nolan M."/>
            <person name="Lapidus A."/>
            <person name="Lucas S."/>
            <person name="Hammon N."/>
            <person name="Deshpande S."/>
            <person name="Cheng J.F."/>
            <person name="Tapia R."/>
            <person name="Han C."/>
            <person name="Goodwin L."/>
            <person name="Pitluck S."/>
            <person name="Liolios K."/>
            <person name="Pagani I."/>
            <person name="Ivanova N."/>
            <person name="Huntemann M."/>
            <person name="Mavromatis K."/>
            <person name="Ovchinikova G."/>
            <person name="Pati A."/>
            <person name="Chen A."/>
            <person name="Palaniappan K."/>
            <person name="Land M."/>
            <person name="Hauser L."/>
            <person name="Brambilla E.M."/>
            <person name="Ngatchou-Djao O.D."/>
            <person name="Rohde M."/>
            <person name="Tindall B.J."/>
            <person name="Goker M."/>
            <person name="Detter J.C."/>
            <person name="Woyke T."/>
            <person name="Bristow J."/>
            <person name="Eisen J.A."/>
            <person name="Markowitz V."/>
            <person name="Hugenholtz P."/>
            <person name="Klenk H.P."/>
            <person name="Kyrpides N.C."/>
        </authorList>
    </citation>
    <scope>NUCLEOTIDE SEQUENCE [LARGE SCALE GENOMIC DNA]</scope>
    <source>
        <strain evidence="2">DSM 16511 / JCM 12458 / E9I37-1</strain>
    </source>
</reference>
<keyword evidence="2" id="KW-1185">Reference proteome</keyword>
<evidence type="ECO:0000313" key="1">
    <source>
        <dbReference type="EMBL" id="ADV47080.1"/>
    </source>
</evidence>
<gene>
    <name evidence="1" type="ordered locus">Nitsa_1835</name>
</gene>
<reference evidence="2" key="2">
    <citation type="submission" date="2011-01" db="EMBL/GenBank/DDBJ databases">
        <title>The complete genome of Nitratifractor salsuginis DSM 16511.</title>
        <authorList>
            <consortium name="US DOE Joint Genome Institute (JGI-PGF)"/>
            <person name="Lucas S."/>
            <person name="Copeland A."/>
            <person name="Lapidus A."/>
            <person name="Bruce D."/>
            <person name="Goodwin L."/>
            <person name="Pitluck S."/>
            <person name="Kyrpides N."/>
            <person name="Mavromatis K."/>
            <person name="Ivanova N."/>
            <person name="Mikhailova N."/>
            <person name="Zeytun A."/>
            <person name="Detter J.C."/>
            <person name="Tapia R."/>
            <person name="Han C."/>
            <person name="Land M."/>
            <person name="Hauser L."/>
            <person name="Markowitz V."/>
            <person name="Cheng J.-F."/>
            <person name="Hugenholtz P."/>
            <person name="Woyke T."/>
            <person name="Wu D."/>
            <person name="Tindall B."/>
            <person name="Schuetze A."/>
            <person name="Brambilla E."/>
            <person name="Klenk H.-P."/>
            <person name="Eisen J.A."/>
        </authorList>
    </citation>
    <scope>NUCLEOTIDE SEQUENCE [LARGE SCALE GENOMIC DNA]</scope>
    <source>
        <strain evidence="2">DSM 16511 / JCM 12458 / E9I37-1</strain>
    </source>
</reference>
<sequence>MTVGIQNTSARKILSQASAICRKAQKKSVSNQNEKGKK</sequence>
<dbReference type="Proteomes" id="UP000008633">
    <property type="component" value="Chromosome"/>
</dbReference>
<dbReference type="AlphaFoldDB" id="E6X211"/>
<evidence type="ECO:0000313" key="2">
    <source>
        <dbReference type="Proteomes" id="UP000008633"/>
    </source>
</evidence>
<dbReference type="EMBL" id="CP002452">
    <property type="protein sequence ID" value="ADV47080.1"/>
    <property type="molecule type" value="Genomic_DNA"/>
</dbReference>